<dbReference type="GO" id="GO:0008233">
    <property type="term" value="F:peptidase activity"/>
    <property type="evidence" value="ECO:0007669"/>
    <property type="project" value="UniProtKB-KW"/>
</dbReference>
<reference evidence="2 3" key="1">
    <citation type="submission" date="2020-08" db="EMBL/GenBank/DDBJ databases">
        <title>Sequencing the genomes of 1000 actinobacteria strains.</title>
        <authorList>
            <person name="Klenk H.-P."/>
        </authorList>
    </citation>
    <scope>NUCLEOTIDE SEQUENCE [LARGE SCALE GENOMIC DNA]</scope>
    <source>
        <strain evidence="2 3">DSM 44230</strain>
    </source>
</reference>
<dbReference type="PANTHER" id="PTHR33490">
    <property type="entry name" value="BLR5614 PROTEIN-RELATED"/>
    <property type="match status" value="1"/>
</dbReference>
<organism evidence="2 3">
    <name type="scientific">Crossiella cryophila</name>
    <dbReference type="NCBI Taxonomy" id="43355"/>
    <lineage>
        <taxon>Bacteria</taxon>
        <taxon>Bacillati</taxon>
        <taxon>Actinomycetota</taxon>
        <taxon>Actinomycetes</taxon>
        <taxon>Pseudonocardiales</taxon>
        <taxon>Pseudonocardiaceae</taxon>
        <taxon>Crossiella</taxon>
    </lineage>
</organism>
<comment type="caution">
    <text evidence="2">The sequence shown here is derived from an EMBL/GenBank/DDBJ whole genome shotgun (WGS) entry which is preliminary data.</text>
</comment>
<dbReference type="GO" id="GO:0006508">
    <property type="term" value="P:proteolysis"/>
    <property type="evidence" value="ECO:0007669"/>
    <property type="project" value="UniProtKB-KW"/>
</dbReference>
<dbReference type="Proteomes" id="UP000533598">
    <property type="component" value="Unassembled WGS sequence"/>
</dbReference>
<evidence type="ECO:0000313" key="2">
    <source>
        <dbReference type="EMBL" id="MBB4682240.1"/>
    </source>
</evidence>
<dbReference type="SUPFAM" id="SSF54001">
    <property type="entry name" value="Cysteine proteinases"/>
    <property type="match status" value="1"/>
</dbReference>
<dbReference type="InterPro" id="IPR002931">
    <property type="entry name" value="Transglutaminase-like"/>
</dbReference>
<dbReference type="InterPro" id="IPR038765">
    <property type="entry name" value="Papain-like_cys_pep_sf"/>
</dbReference>
<accession>A0A7W7CJ91</accession>
<name>A0A7W7CJ91_9PSEU</name>
<dbReference type="RefSeq" id="WP_185009382.1">
    <property type="nucleotide sequence ID" value="NZ_BAAAUI010000007.1"/>
</dbReference>
<keyword evidence="2" id="KW-0645">Protease</keyword>
<dbReference type="Pfam" id="PF01841">
    <property type="entry name" value="Transglut_core"/>
    <property type="match status" value="1"/>
</dbReference>
<dbReference type="Gene3D" id="3.10.620.30">
    <property type="match status" value="1"/>
</dbReference>
<gene>
    <name evidence="2" type="ORF">HNR67_008358</name>
</gene>
<feature type="domain" description="Transglutaminase-like" evidence="1">
    <location>
        <begin position="35"/>
        <end position="133"/>
    </location>
</feature>
<sequence length="197" mass="21030">MTGFVAEAELADYLGDDEVVDFRNPVVGAVVRELWARHGEGYARAAFEWVRDAVTHSMDAGDRRVTWRASDVVSQGTGLCYAKSHLLVGLLRAKGIPAGLCYQRLADGGGGFVLHGLVGVWVAEEGRWARVDPRGDKPGVLTEYSLGEERIAFAVDAAVGEVDYPTVYASGHPAVVDVLKRSSDCVVLCAGGLPGEL</sequence>
<keyword evidence="3" id="KW-1185">Reference proteome</keyword>
<keyword evidence="2" id="KW-0378">Hydrolase</keyword>
<dbReference type="EMBL" id="JACHMH010000001">
    <property type="protein sequence ID" value="MBB4682240.1"/>
    <property type="molecule type" value="Genomic_DNA"/>
</dbReference>
<dbReference type="AlphaFoldDB" id="A0A7W7CJ91"/>
<protein>
    <submittedName>
        <fullName evidence="2">Transglutaminase-like putative cysteine protease</fullName>
    </submittedName>
</protein>
<proteinExistence type="predicted"/>
<evidence type="ECO:0000259" key="1">
    <source>
        <dbReference type="Pfam" id="PF01841"/>
    </source>
</evidence>
<evidence type="ECO:0000313" key="3">
    <source>
        <dbReference type="Proteomes" id="UP000533598"/>
    </source>
</evidence>
<dbReference type="PANTHER" id="PTHR33490:SF3">
    <property type="entry name" value="CONSERVED INTEGRAL MEMBRANE PROTEIN"/>
    <property type="match status" value="1"/>
</dbReference>